<organism evidence="1 2">
    <name type="scientific">Ajellomyces dermatitidis (strain ER-3 / ATCC MYA-2586)</name>
    <name type="common">Blastomyces dermatitidis</name>
    <dbReference type="NCBI Taxonomy" id="559297"/>
    <lineage>
        <taxon>Eukaryota</taxon>
        <taxon>Fungi</taxon>
        <taxon>Dikarya</taxon>
        <taxon>Ascomycota</taxon>
        <taxon>Pezizomycotina</taxon>
        <taxon>Eurotiomycetes</taxon>
        <taxon>Eurotiomycetidae</taxon>
        <taxon>Onygenales</taxon>
        <taxon>Ajellomycetaceae</taxon>
        <taxon>Blastomyces</taxon>
    </lineage>
</organism>
<dbReference type="RefSeq" id="XP_045272279.1">
    <property type="nucleotide sequence ID" value="XM_045416584.1"/>
</dbReference>
<evidence type="ECO:0000313" key="2">
    <source>
        <dbReference type="Proteomes" id="UP000002039"/>
    </source>
</evidence>
<reference evidence="2" key="1">
    <citation type="journal article" date="2015" name="PLoS Genet.">
        <title>The dynamic genome and transcriptome of the human fungal pathogen Blastomyces and close relative Emmonsia.</title>
        <authorList>
            <person name="Munoz J.F."/>
            <person name="Gauthier G.M."/>
            <person name="Desjardins C.A."/>
            <person name="Gallo J.E."/>
            <person name="Holder J."/>
            <person name="Sullivan T.D."/>
            <person name="Marty A.J."/>
            <person name="Carmen J.C."/>
            <person name="Chen Z."/>
            <person name="Ding L."/>
            <person name="Gujja S."/>
            <person name="Magrini V."/>
            <person name="Misas E."/>
            <person name="Mitreva M."/>
            <person name="Priest M."/>
            <person name="Saif S."/>
            <person name="Whiston E.A."/>
            <person name="Young S."/>
            <person name="Zeng Q."/>
            <person name="Goldman W.E."/>
            <person name="Mardis E.R."/>
            <person name="Taylor J.W."/>
            <person name="McEwen J.G."/>
            <person name="Clay O.K."/>
            <person name="Klein B.S."/>
            <person name="Cuomo C.A."/>
        </authorList>
    </citation>
    <scope>NUCLEOTIDE SEQUENCE [LARGE SCALE GENOMIC DNA]</scope>
    <source>
        <strain evidence="2">ER-3 / ATCC MYA-2586</strain>
    </source>
</reference>
<dbReference type="EMBL" id="EQ999973">
    <property type="protein sequence ID" value="EEQ84269.1"/>
    <property type="molecule type" value="Genomic_DNA"/>
</dbReference>
<name>A0ABP2ELV8_AJEDR</name>
<keyword evidence="2" id="KW-1185">Reference proteome</keyword>
<gene>
    <name evidence="1" type="ORF">BDCG_01074</name>
</gene>
<dbReference type="Proteomes" id="UP000002039">
    <property type="component" value="Unassembled WGS sequence"/>
</dbReference>
<dbReference type="GeneID" id="69023731"/>
<accession>A0ABP2ELV8</accession>
<proteinExistence type="predicted"/>
<sequence length="183" mass="20667">MASRLGSDNGHKNTGSHSRTKDLNLNKVYIESLTLYVCMYVRHIAVAFKNSVNRIWAVPAWRVLGGWVYYKYPSPRIDNGCLLLNESRNTNRLDPISLTSVPTNSGNMLLSTVFLKYGKEGKRGRKTIEARQQQRLVAAKLCREINSHEHLCIGTLYESQWPEEIPGSKSTFPIIISNISALT</sequence>
<protein>
    <submittedName>
        <fullName evidence="1">Uncharacterized protein</fullName>
    </submittedName>
</protein>
<evidence type="ECO:0000313" key="1">
    <source>
        <dbReference type="EMBL" id="EEQ84269.1"/>
    </source>
</evidence>